<protein>
    <submittedName>
        <fullName evidence="3">Uncharacterized protein</fullName>
    </submittedName>
</protein>
<evidence type="ECO:0000256" key="1">
    <source>
        <dbReference type="SAM" id="MobiDB-lite"/>
    </source>
</evidence>
<organism evidence="2 3">
    <name type="scientific">Ascaris lumbricoides</name>
    <name type="common">Giant roundworm</name>
    <dbReference type="NCBI Taxonomy" id="6252"/>
    <lineage>
        <taxon>Eukaryota</taxon>
        <taxon>Metazoa</taxon>
        <taxon>Ecdysozoa</taxon>
        <taxon>Nematoda</taxon>
        <taxon>Chromadorea</taxon>
        <taxon>Rhabditida</taxon>
        <taxon>Spirurina</taxon>
        <taxon>Ascaridomorpha</taxon>
        <taxon>Ascaridoidea</taxon>
        <taxon>Ascarididae</taxon>
        <taxon>Ascaris</taxon>
    </lineage>
</organism>
<dbReference type="WBParaSite" id="ALUE_0000830701-mRNA-1">
    <property type="protein sequence ID" value="ALUE_0000830701-mRNA-1"/>
    <property type="gene ID" value="ALUE_0000830701"/>
</dbReference>
<feature type="region of interest" description="Disordered" evidence="1">
    <location>
        <begin position="62"/>
        <end position="96"/>
    </location>
</feature>
<feature type="compositionally biased region" description="Basic and acidic residues" evidence="1">
    <location>
        <begin position="62"/>
        <end position="83"/>
    </location>
</feature>
<dbReference type="Proteomes" id="UP000036681">
    <property type="component" value="Unplaced"/>
</dbReference>
<accession>A0A9J2PEF9</accession>
<keyword evidence="2" id="KW-1185">Reference proteome</keyword>
<evidence type="ECO:0000313" key="3">
    <source>
        <dbReference type="WBParaSite" id="ALUE_0000830701-mRNA-1"/>
    </source>
</evidence>
<reference evidence="3" key="1">
    <citation type="submission" date="2023-03" db="UniProtKB">
        <authorList>
            <consortium name="WormBaseParasite"/>
        </authorList>
    </citation>
    <scope>IDENTIFICATION</scope>
</reference>
<dbReference type="AlphaFoldDB" id="A0A9J2PEF9"/>
<sequence>MAKGRQRKLEEALRAGVSDKKVDIDKLMASTTTALLNCHIVFTPSSVPLCSQSDTQNAKIRILEPTHKAEPCTDQRNDSDETSKAYQSGKFRKVNK</sequence>
<name>A0A9J2PEF9_ASCLU</name>
<evidence type="ECO:0000313" key="2">
    <source>
        <dbReference type="Proteomes" id="UP000036681"/>
    </source>
</evidence>
<proteinExistence type="predicted"/>